<dbReference type="AlphaFoldDB" id="A0A9P4GST6"/>
<comment type="caution">
    <text evidence="1">The sequence shown here is derived from an EMBL/GenBank/DDBJ whole genome shotgun (WGS) entry which is preliminary data.</text>
</comment>
<dbReference type="GeneID" id="63853723"/>
<evidence type="ECO:0000313" key="1">
    <source>
        <dbReference type="EMBL" id="KAF1851893.1"/>
    </source>
</evidence>
<proteinExistence type="predicted"/>
<dbReference type="RefSeq" id="XP_040794456.1">
    <property type="nucleotide sequence ID" value="XM_040936473.1"/>
</dbReference>
<organism evidence="1 2">
    <name type="scientific">Cucurbitaria berberidis CBS 394.84</name>
    <dbReference type="NCBI Taxonomy" id="1168544"/>
    <lineage>
        <taxon>Eukaryota</taxon>
        <taxon>Fungi</taxon>
        <taxon>Dikarya</taxon>
        <taxon>Ascomycota</taxon>
        <taxon>Pezizomycotina</taxon>
        <taxon>Dothideomycetes</taxon>
        <taxon>Pleosporomycetidae</taxon>
        <taxon>Pleosporales</taxon>
        <taxon>Pleosporineae</taxon>
        <taxon>Cucurbitariaceae</taxon>
        <taxon>Cucurbitaria</taxon>
    </lineage>
</organism>
<gene>
    <name evidence="1" type="ORF">K460DRAFT_401893</name>
</gene>
<protein>
    <submittedName>
        <fullName evidence="1">Uncharacterized protein</fullName>
    </submittedName>
</protein>
<dbReference type="EMBL" id="ML976614">
    <property type="protein sequence ID" value="KAF1851893.1"/>
    <property type="molecule type" value="Genomic_DNA"/>
</dbReference>
<reference evidence="1" key="1">
    <citation type="submission" date="2020-01" db="EMBL/GenBank/DDBJ databases">
        <authorList>
            <consortium name="DOE Joint Genome Institute"/>
            <person name="Haridas S."/>
            <person name="Albert R."/>
            <person name="Binder M."/>
            <person name="Bloem J."/>
            <person name="Labutti K."/>
            <person name="Salamov A."/>
            <person name="Andreopoulos B."/>
            <person name="Baker S.E."/>
            <person name="Barry K."/>
            <person name="Bills G."/>
            <person name="Bluhm B.H."/>
            <person name="Cannon C."/>
            <person name="Castanera R."/>
            <person name="Culley D.E."/>
            <person name="Daum C."/>
            <person name="Ezra D."/>
            <person name="Gonzalez J.B."/>
            <person name="Henrissat B."/>
            <person name="Kuo A."/>
            <person name="Liang C."/>
            <person name="Lipzen A."/>
            <person name="Lutzoni F."/>
            <person name="Magnuson J."/>
            <person name="Mondo S."/>
            <person name="Nolan M."/>
            <person name="Ohm R."/>
            <person name="Pangilinan J."/>
            <person name="Park H.-J."/>
            <person name="Ramirez L."/>
            <person name="Alfaro M."/>
            <person name="Sun H."/>
            <person name="Tritt A."/>
            <person name="Yoshinaga Y."/>
            <person name="Zwiers L.-H."/>
            <person name="Turgeon B.G."/>
            <person name="Goodwin S.B."/>
            <person name="Spatafora J.W."/>
            <person name="Crous P.W."/>
            <person name="Grigoriev I.V."/>
        </authorList>
    </citation>
    <scope>NUCLEOTIDE SEQUENCE</scope>
    <source>
        <strain evidence="1">CBS 394.84</strain>
    </source>
</reference>
<name>A0A9P4GST6_9PLEO</name>
<evidence type="ECO:0000313" key="2">
    <source>
        <dbReference type="Proteomes" id="UP000800039"/>
    </source>
</evidence>
<dbReference type="OrthoDB" id="3783521at2759"/>
<sequence>MAPTSAQQLQQNAAVLEDVLNNNMSRVEMRAHEISHSGNPVLEARVFQVASRIALQFATQLHWSNFHTWESFRHINTREEALEHAPHFWDSIHPFSTCLGMASTVTTALQTALSQEADLAKYADDVQLVTDCTVEAFKISRRFHCITMVRFRHYCIVIDLVAQPTAFKVGLTSIYTCQKLLTFLEDRTLSFEYAYISGPNSARMLVSYSGALPRASPDSFRYGELFTGIEGGIQGGIINYAFLAAKTKRTTPLGDMPSRRTLQTRDIWDYEPTNRFVTYTPLEDGKFLVDTIVLRIDIIEQQLVLQLPYIDWLAKPNNLHFLERMKQYSGFKQCKRSLKGAVAYLYLPLGTGTMLDLARTGLSQDTVDGVQLVDDVCAALGLPAGEVLRIVQVVADFWAEALANHHDKSISNEAWGSAIISDRVDS</sequence>
<accession>A0A9P4GST6</accession>
<keyword evidence="2" id="KW-1185">Reference proteome</keyword>
<dbReference type="Proteomes" id="UP000800039">
    <property type="component" value="Unassembled WGS sequence"/>
</dbReference>